<evidence type="ECO:0000256" key="4">
    <source>
        <dbReference type="ARBA" id="ARBA00022801"/>
    </source>
</evidence>
<feature type="non-terminal residue" evidence="12">
    <location>
        <position position="1"/>
    </location>
</feature>
<evidence type="ECO:0000259" key="11">
    <source>
        <dbReference type="PROSITE" id="PS50994"/>
    </source>
</evidence>
<organism evidence="12 13">
    <name type="scientific">Ignelater luminosus</name>
    <name type="common">Cucubano</name>
    <name type="synonym">Pyrophorus luminosus</name>
    <dbReference type="NCBI Taxonomy" id="2038154"/>
    <lineage>
        <taxon>Eukaryota</taxon>
        <taxon>Metazoa</taxon>
        <taxon>Ecdysozoa</taxon>
        <taxon>Arthropoda</taxon>
        <taxon>Hexapoda</taxon>
        <taxon>Insecta</taxon>
        <taxon>Pterygota</taxon>
        <taxon>Neoptera</taxon>
        <taxon>Endopterygota</taxon>
        <taxon>Coleoptera</taxon>
        <taxon>Polyphaga</taxon>
        <taxon>Elateriformia</taxon>
        <taxon>Elateroidea</taxon>
        <taxon>Elateridae</taxon>
        <taxon>Agrypninae</taxon>
        <taxon>Pyrophorini</taxon>
        <taxon>Ignelater</taxon>
    </lineage>
</organism>
<keyword evidence="3" id="KW-0255">Endonuclease</keyword>
<name>A0A8K0CPR2_IGNLU</name>
<dbReference type="Gene3D" id="3.30.420.10">
    <property type="entry name" value="Ribonuclease H-like superfamily/Ribonuclease H"/>
    <property type="match status" value="1"/>
</dbReference>
<keyword evidence="8" id="KW-0239">DNA-directed DNA polymerase</keyword>
<dbReference type="GO" id="GO:0046872">
    <property type="term" value="F:metal ion binding"/>
    <property type="evidence" value="ECO:0007669"/>
    <property type="project" value="UniProtKB-KW"/>
</dbReference>
<dbReference type="Pfam" id="PF25597">
    <property type="entry name" value="SH3_retrovirus"/>
    <property type="match status" value="1"/>
</dbReference>
<evidence type="ECO:0000256" key="3">
    <source>
        <dbReference type="ARBA" id="ARBA00022759"/>
    </source>
</evidence>
<evidence type="ECO:0000313" key="12">
    <source>
        <dbReference type="EMBL" id="KAF2889082.1"/>
    </source>
</evidence>
<keyword evidence="8" id="KW-0548">Nucleotidyltransferase</keyword>
<keyword evidence="5" id="KW-0460">Magnesium</keyword>
<feature type="compositionally biased region" description="Basic and acidic residues" evidence="10">
    <location>
        <begin position="192"/>
        <end position="208"/>
    </location>
</feature>
<dbReference type="InterPro" id="IPR057670">
    <property type="entry name" value="SH3_retrovirus"/>
</dbReference>
<dbReference type="PANTHER" id="PTHR42648:SF11">
    <property type="entry name" value="TRANSPOSON TY4-P GAG-POL POLYPROTEIN"/>
    <property type="match status" value="1"/>
</dbReference>
<reference evidence="12" key="1">
    <citation type="submission" date="2019-08" db="EMBL/GenBank/DDBJ databases">
        <title>The genome of the North American firefly Photinus pyralis.</title>
        <authorList>
            <consortium name="Photinus pyralis genome working group"/>
            <person name="Fallon T.R."/>
            <person name="Sander Lower S.E."/>
            <person name="Weng J.-K."/>
        </authorList>
    </citation>
    <scope>NUCLEOTIDE SEQUENCE</scope>
    <source>
        <strain evidence="12">TRF0915ILg1</strain>
        <tissue evidence="12">Whole body</tissue>
    </source>
</reference>
<dbReference type="SUPFAM" id="SSF53098">
    <property type="entry name" value="Ribonuclease H-like"/>
    <property type="match status" value="1"/>
</dbReference>
<dbReference type="PANTHER" id="PTHR42648">
    <property type="entry name" value="TRANSPOSASE, PUTATIVE-RELATED"/>
    <property type="match status" value="1"/>
</dbReference>
<dbReference type="GO" id="GO:0003887">
    <property type="term" value="F:DNA-directed DNA polymerase activity"/>
    <property type="evidence" value="ECO:0007669"/>
    <property type="project" value="UniProtKB-KW"/>
</dbReference>
<dbReference type="GO" id="GO:0015074">
    <property type="term" value="P:DNA integration"/>
    <property type="evidence" value="ECO:0007669"/>
    <property type="project" value="UniProtKB-KW"/>
</dbReference>
<dbReference type="Proteomes" id="UP000801492">
    <property type="component" value="Unassembled WGS sequence"/>
</dbReference>
<evidence type="ECO:0000313" key="13">
    <source>
        <dbReference type="Proteomes" id="UP000801492"/>
    </source>
</evidence>
<keyword evidence="1" id="KW-0540">Nuclease</keyword>
<keyword evidence="13" id="KW-1185">Reference proteome</keyword>
<evidence type="ECO:0000256" key="7">
    <source>
        <dbReference type="ARBA" id="ARBA00022918"/>
    </source>
</evidence>
<dbReference type="GO" id="GO:0003964">
    <property type="term" value="F:RNA-directed DNA polymerase activity"/>
    <property type="evidence" value="ECO:0007669"/>
    <property type="project" value="UniProtKB-KW"/>
</dbReference>
<evidence type="ECO:0000256" key="9">
    <source>
        <dbReference type="ARBA" id="ARBA00023172"/>
    </source>
</evidence>
<keyword evidence="7" id="KW-0695">RNA-directed DNA polymerase</keyword>
<keyword evidence="6" id="KW-0229">DNA integration</keyword>
<dbReference type="GO" id="GO:0016787">
    <property type="term" value="F:hydrolase activity"/>
    <property type="evidence" value="ECO:0007669"/>
    <property type="project" value="UniProtKB-KW"/>
</dbReference>
<proteinExistence type="predicted"/>
<keyword evidence="2" id="KW-0479">Metal-binding</keyword>
<feature type="region of interest" description="Disordered" evidence="10">
    <location>
        <begin position="192"/>
        <end position="238"/>
    </location>
</feature>
<dbReference type="GO" id="GO:0004519">
    <property type="term" value="F:endonuclease activity"/>
    <property type="evidence" value="ECO:0007669"/>
    <property type="project" value="UniProtKB-KW"/>
</dbReference>
<evidence type="ECO:0000256" key="6">
    <source>
        <dbReference type="ARBA" id="ARBA00022908"/>
    </source>
</evidence>
<dbReference type="OrthoDB" id="6819349at2759"/>
<keyword evidence="4" id="KW-0378">Hydrolase</keyword>
<feature type="domain" description="Integrase catalytic" evidence="11">
    <location>
        <begin position="1"/>
        <end position="134"/>
    </location>
</feature>
<comment type="caution">
    <text evidence="12">The sequence shown here is derived from an EMBL/GenBank/DDBJ whole genome shotgun (WGS) entry which is preliminary data.</text>
</comment>
<evidence type="ECO:0000256" key="5">
    <source>
        <dbReference type="ARBA" id="ARBA00022842"/>
    </source>
</evidence>
<dbReference type="GO" id="GO:0003676">
    <property type="term" value="F:nucleic acid binding"/>
    <property type="evidence" value="ECO:0007669"/>
    <property type="project" value="InterPro"/>
</dbReference>
<dbReference type="InterPro" id="IPR012337">
    <property type="entry name" value="RNaseH-like_sf"/>
</dbReference>
<dbReference type="PROSITE" id="PS50994">
    <property type="entry name" value="INTEGRASE"/>
    <property type="match status" value="1"/>
</dbReference>
<evidence type="ECO:0000256" key="10">
    <source>
        <dbReference type="SAM" id="MobiDB-lite"/>
    </source>
</evidence>
<dbReference type="GO" id="GO:0006310">
    <property type="term" value="P:DNA recombination"/>
    <property type="evidence" value="ECO:0007669"/>
    <property type="project" value="UniProtKB-KW"/>
</dbReference>
<protein>
    <recommendedName>
        <fullName evidence="11">Integrase catalytic domain-containing protein</fullName>
    </recommendedName>
</protein>
<sequence>MEKHIDYPLGTEKVQVNQEDWFRQTFASVGHTVKEFLSDNGGELDNKDIRDMLQAEGITQRLAALYIPEQNGGSEREFRTLIKMARTFKYSSSEASFPEALWAELVATVTYMLNRTGKLSKEGISSYELRTVEKRRKMDKEARKGYLVGYDGDERYTIWIKEENMVLLCRDVTFNEIPGQCEEHVKLSMKDIERPNKGKENTQNKDDFMSETENQSEASEKENLSNCDFEPPEDYEEPLEALSENLRDRSSLQKPKIYEDFVMTNENIMTETETPDSYFAGKEWYMGMTTLPEESKAIPCKWVYR</sequence>
<accession>A0A8K0CPR2</accession>
<gene>
    <name evidence="12" type="ORF">ILUMI_17091</name>
</gene>
<dbReference type="InterPro" id="IPR039537">
    <property type="entry name" value="Retrotran_Ty1/copia-like"/>
</dbReference>
<evidence type="ECO:0000256" key="2">
    <source>
        <dbReference type="ARBA" id="ARBA00022723"/>
    </source>
</evidence>
<evidence type="ECO:0000256" key="1">
    <source>
        <dbReference type="ARBA" id="ARBA00022722"/>
    </source>
</evidence>
<keyword evidence="9" id="KW-0233">DNA recombination</keyword>
<evidence type="ECO:0000256" key="8">
    <source>
        <dbReference type="ARBA" id="ARBA00022932"/>
    </source>
</evidence>
<dbReference type="InterPro" id="IPR036397">
    <property type="entry name" value="RNaseH_sf"/>
</dbReference>
<dbReference type="EMBL" id="VTPC01071006">
    <property type="protein sequence ID" value="KAF2889082.1"/>
    <property type="molecule type" value="Genomic_DNA"/>
</dbReference>
<keyword evidence="8" id="KW-0808">Transferase</keyword>
<dbReference type="AlphaFoldDB" id="A0A8K0CPR2"/>
<dbReference type="InterPro" id="IPR001584">
    <property type="entry name" value="Integrase_cat-core"/>
</dbReference>